<comment type="caution">
    <text evidence="1">The sequence shown here is derived from an EMBL/GenBank/DDBJ whole genome shotgun (WGS) entry which is preliminary data.</text>
</comment>
<dbReference type="InterPro" id="IPR012337">
    <property type="entry name" value="RNaseH-like_sf"/>
</dbReference>
<evidence type="ECO:0008006" key="3">
    <source>
        <dbReference type="Google" id="ProtNLM"/>
    </source>
</evidence>
<evidence type="ECO:0000313" key="1">
    <source>
        <dbReference type="EMBL" id="CAF0958331.1"/>
    </source>
</evidence>
<dbReference type="AlphaFoldDB" id="A0A814DPA5"/>
<reference evidence="1" key="1">
    <citation type="submission" date="2021-02" db="EMBL/GenBank/DDBJ databases">
        <authorList>
            <person name="Nowell W R."/>
        </authorList>
    </citation>
    <scope>NUCLEOTIDE SEQUENCE</scope>
    <source>
        <strain evidence="1">Ploen Becks lab</strain>
    </source>
</reference>
<protein>
    <recommendedName>
        <fullName evidence="3">DUF4371 domain-containing protein</fullName>
    </recommendedName>
</protein>
<proteinExistence type="predicted"/>
<keyword evidence="2" id="KW-1185">Reference proteome</keyword>
<name>A0A814DPA5_9BILA</name>
<evidence type="ECO:0000313" key="2">
    <source>
        <dbReference type="Proteomes" id="UP000663879"/>
    </source>
</evidence>
<accession>A0A814DPA5</accession>
<dbReference type="EMBL" id="CAJNOC010002924">
    <property type="protein sequence ID" value="CAF0958331.1"/>
    <property type="molecule type" value="Genomic_DNA"/>
</dbReference>
<dbReference type="PANTHER" id="PTHR45749:SF21">
    <property type="entry name" value="DUF4371 DOMAIN-CONTAINING PROTEIN"/>
    <property type="match status" value="1"/>
</dbReference>
<dbReference type="OrthoDB" id="6614843at2759"/>
<organism evidence="1 2">
    <name type="scientific">Brachionus calyciflorus</name>
    <dbReference type="NCBI Taxonomy" id="104777"/>
    <lineage>
        <taxon>Eukaryota</taxon>
        <taxon>Metazoa</taxon>
        <taxon>Spiralia</taxon>
        <taxon>Gnathifera</taxon>
        <taxon>Rotifera</taxon>
        <taxon>Eurotatoria</taxon>
        <taxon>Monogononta</taxon>
        <taxon>Pseudotrocha</taxon>
        <taxon>Ploima</taxon>
        <taxon>Brachionidae</taxon>
        <taxon>Brachionus</taxon>
    </lineage>
</organism>
<dbReference type="SUPFAM" id="SSF53098">
    <property type="entry name" value="Ribonuclease H-like"/>
    <property type="match status" value="1"/>
</dbReference>
<dbReference type="Proteomes" id="UP000663879">
    <property type="component" value="Unassembled WGS sequence"/>
</dbReference>
<dbReference type="PANTHER" id="PTHR45749">
    <property type="match status" value="1"/>
</dbReference>
<gene>
    <name evidence="1" type="ORF">OXX778_LOCUS14313</name>
</gene>
<sequence length="205" mass="23453">MILPIKEKKLIKLKIRVKNLSDSKILLDDWPPDSFKTGLKMFPVAQKYGVIIETIRRKIQFLFAFALSMRIFIRFRPTPQTDGESFSKLIKAILTDFGIPLSNIVGQCYGGAANMSGIPKGVAARIKNIHCNAHKLIFALQDTFSNLAEVRNCIGTVDSVYIFIEDSPKRHAIFEKLQMEKKESKLKLKYLSDTRWSFRDKALKQ</sequence>